<dbReference type="RefSeq" id="WP_345442527.1">
    <property type="nucleotide sequence ID" value="NZ_BAABHK010000025.1"/>
</dbReference>
<comment type="caution">
    <text evidence="2">The sequence shown here is derived from an EMBL/GenBank/DDBJ whole genome shotgun (WGS) entry which is preliminary data.</text>
</comment>
<sequence>MPQQILHHPPRIPGLPAADAPDESECRSSCQNLAYTDRDINQMTTHVTALERAATDPLTPRPLRDRAAAQATQRRTIIARHEASRPGK</sequence>
<feature type="region of interest" description="Disordered" evidence="1">
    <location>
        <begin position="1"/>
        <end position="25"/>
    </location>
</feature>
<reference evidence="3" key="1">
    <citation type="journal article" date="2019" name="Int. J. Syst. Evol. Microbiol.">
        <title>The Global Catalogue of Microorganisms (GCM) 10K type strain sequencing project: providing services to taxonomists for standard genome sequencing and annotation.</title>
        <authorList>
            <consortium name="The Broad Institute Genomics Platform"/>
            <consortium name="The Broad Institute Genome Sequencing Center for Infectious Disease"/>
            <person name="Wu L."/>
            <person name="Ma J."/>
        </authorList>
    </citation>
    <scope>NUCLEOTIDE SEQUENCE [LARGE SCALE GENOMIC DNA]</scope>
    <source>
        <strain evidence="3">JCM 17939</strain>
    </source>
</reference>
<accession>A0ABP8USP1</accession>
<gene>
    <name evidence="2" type="ORF">GCM10023196_098830</name>
</gene>
<protein>
    <recommendedName>
        <fullName evidence="4">DUF305 domain-containing protein</fullName>
    </recommendedName>
</protein>
<evidence type="ECO:0000313" key="2">
    <source>
        <dbReference type="EMBL" id="GAA4638985.1"/>
    </source>
</evidence>
<evidence type="ECO:0000313" key="3">
    <source>
        <dbReference type="Proteomes" id="UP001501442"/>
    </source>
</evidence>
<feature type="region of interest" description="Disordered" evidence="1">
    <location>
        <begin position="68"/>
        <end position="88"/>
    </location>
</feature>
<evidence type="ECO:0008006" key="4">
    <source>
        <dbReference type="Google" id="ProtNLM"/>
    </source>
</evidence>
<proteinExistence type="predicted"/>
<dbReference type="EMBL" id="BAABHK010000025">
    <property type="protein sequence ID" value="GAA4638985.1"/>
    <property type="molecule type" value="Genomic_DNA"/>
</dbReference>
<feature type="compositionally biased region" description="Basic and acidic residues" evidence="1">
    <location>
        <begin position="79"/>
        <end position="88"/>
    </location>
</feature>
<organism evidence="2 3">
    <name type="scientific">Actinoallomurus vinaceus</name>
    <dbReference type="NCBI Taxonomy" id="1080074"/>
    <lineage>
        <taxon>Bacteria</taxon>
        <taxon>Bacillati</taxon>
        <taxon>Actinomycetota</taxon>
        <taxon>Actinomycetes</taxon>
        <taxon>Streptosporangiales</taxon>
        <taxon>Thermomonosporaceae</taxon>
        <taxon>Actinoallomurus</taxon>
    </lineage>
</organism>
<name>A0ABP8USP1_9ACTN</name>
<dbReference type="Proteomes" id="UP001501442">
    <property type="component" value="Unassembled WGS sequence"/>
</dbReference>
<keyword evidence="3" id="KW-1185">Reference proteome</keyword>
<evidence type="ECO:0000256" key="1">
    <source>
        <dbReference type="SAM" id="MobiDB-lite"/>
    </source>
</evidence>